<dbReference type="OrthoDB" id="8118845at2759"/>
<accession>A0A0G4F423</accession>
<evidence type="ECO:0000313" key="2">
    <source>
        <dbReference type="Proteomes" id="UP000041254"/>
    </source>
</evidence>
<dbReference type="Proteomes" id="UP000041254">
    <property type="component" value="Unassembled WGS sequence"/>
</dbReference>
<protein>
    <submittedName>
        <fullName evidence="1">Uncharacterized protein</fullName>
    </submittedName>
</protein>
<dbReference type="AlphaFoldDB" id="A0A0G4F423"/>
<dbReference type="VEuPathDB" id="CryptoDB:Vbra_14373"/>
<evidence type="ECO:0000313" key="1">
    <source>
        <dbReference type="EMBL" id="CEM06593.1"/>
    </source>
</evidence>
<reference evidence="1 2" key="1">
    <citation type="submission" date="2014-11" db="EMBL/GenBank/DDBJ databases">
        <authorList>
            <person name="Zhu J."/>
            <person name="Qi W."/>
            <person name="Song R."/>
        </authorList>
    </citation>
    <scope>NUCLEOTIDE SEQUENCE [LARGE SCALE GENOMIC DNA]</scope>
</reference>
<keyword evidence="2" id="KW-1185">Reference proteome</keyword>
<dbReference type="EMBL" id="CDMY01000367">
    <property type="protein sequence ID" value="CEM06593.1"/>
    <property type="molecule type" value="Genomic_DNA"/>
</dbReference>
<proteinExistence type="predicted"/>
<dbReference type="InParanoid" id="A0A0G4F423"/>
<name>A0A0G4F423_VITBC</name>
<sequence>MAFGAGSVHKEVVLKEGDGQGREGVRTDLVIRGVWDRQRDASFDVCVTNADAPSYGNRPTRSILATHERRKKNKHVRVCEDLSMTFTPLVVTVDGVWGREAEHFFTRLTEQLLTRQGCYLDSDLKQQNQLTVLYYVWPPLMQVQLQTDCRVRAKPYDQDNDADSVSFLIEKDKDGRLIAEYPRKLWVLVGDDSDVKPEEALRLRLEKQALRHGCAVDNFDRWHFYKYDNKTYDKAGELVHVKTLELKDESQAIVDSIMELLHRDDTRLPLQRWDDALYHNFDEDDEEA</sequence>
<gene>
    <name evidence="1" type="ORF">Vbra_14373</name>
</gene>
<dbReference type="PhylomeDB" id="A0A0G4F423"/>
<organism evidence="1 2">
    <name type="scientific">Vitrella brassicaformis (strain CCMP3155)</name>
    <dbReference type="NCBI Taxonomy" id="1169540"/>
    <lineage>
        <taxon>Eukaryota</taxon>
        <taxon>Sar</taxon>
        <taxon>Alveolata</taxon>
        <taxon>Colpodellida</taxon>
        <taxon>Vitrellaceae</taxon>
        <taxon>Vitrella</taxon>
    </lineage>
</organism>